<dbReference type="AlphaFoldDB" id="A0A0D7BAX9"/>
<dbReference type="Proteomes" id="UP000054007">
    <property type="component" value="Unassembled WGS sequence"/>
</dbReference>
<feature type="region of interest" description="Disordered" evidence="5">
    <location>
        <begin position="71"/>
        <end position="91"/>
    </location>
</feature>
<organism evidence="6 7">
    <name type="scientific">Cylindrobasidium torrendii FP15055 ss-10</name>
    <dbReference type="NCBI Taxonomy" id="1314674"/>
    <lineage>
        <taxon>Eukaryota</taxon>
        <taxon>Fungi</taxon>
        <taxon>Dikarya</taxon>
        <taxon>Basidiomycota</taxon>
        <taxon>Agaricomycotina</taxon>
        <taxon>Agaricomycetes</taxon>
        <taxon>Agaricomycetidae</taxon>
        <taxon>Agaricales</taxon>
        <taxon>Marasmiineae</taxon>
        <taxon>Physalacriaceae</taxon>
        <taxon>Cylindrobasidium</taxon>
    </lineage>
</organism>
<comment type="function">
    <text evidence="4">Inhibits the enzyme activity of ATPase.</text>
</comment>
<dbReference type="GO" id="GO:0042030">
    <property type="term" value="F:ATPase inhibitor activity"/>
    <property type="evidence" value="ECO:0007669"/>
    <property type="project" value="InterPro"/>
</dbReference>
<proteinExistence type="inferred from homology"/>
<evidence type="ECO:0000313" key="6">
    <source>
        <dbReference type="EMBL" id="KIY67400.1"/>
    </source>
</evidence>
<protein>
    <recommendedName>
        <fullName evidence="4">ATPase inhibitor, mitochondrial</fullName>
    </recommendedName>
</protein>
<sequence>MSASILRIANRFPRVATQARWSSSTPKDGAVSGTKAFNDKERAQESAYVRQHEAAQIEKLRAQLAQANKDLERSQSQLSDLGKKLDEVSKK</sequence>
<comment type="subcellular location">
    <subcellularLocation>
        <location evidence="1">Mitochondrion</location>
    </subcellularLocation>
</comment>
<name>A0A0D7BAX9_9AGAR</name>
<evidence type="ECO:0000256" key="1">
    <source>
        <dbReference type="ARBA" id="ARBA00004173"/>
    </source>
</evidence>
<dbReference type="InterPro" id="IPR007648">
    <property type="entry name" value="ATPase_inhibitor_mt"/>
</dbReference>
<evidence type="ECO:0000256" key="3">
    <source>
        <dbReference type="ARBA" id="ARBA00023128"/>
    </source>
</evidence>
<dbReference type="EMBL" id="KN880527">
    <property type="protein sequence ID" value="KIY67400.1"/>
    <property type="molecule type" value="Genomic_DNA"/>
</dbReference>
<evidence type="ECO:0000256" key="2">
    <source>
        <dbReference type="ARBA" id="ARBA00010901"/>
    </source>
</evidence>
<feature type="region of interest" description="Disordered" evidence="5">
    <location>
        <begin position="19"/>
        <end position="39"/>
    </location>
</feature>
<dbReference type="OrthoDB" id="5532350at2759"/>
<dbReference type="Pfam" id="PF04568">
    <property type="entry name" value="IATP"/>
    <property type="match status" value="1"/>
</dbReference>
<comment type="similarity">
    <text evidence="2 4">Belongs to the ATPase inhibitor family.</text>
</comment>
<dbReference type="GO" id="GO:0005739">
    <property type="term" value="C:mitochondrion"/>
    <property type="evidence" value="ECO:0007669"/>
    <property type="project" value="UniProtKB-SubCell"/>
</dbReference>
<evidence type="ECO:0000256" key="5">
    <source>
        <dbReference type="SAM" id="MobiDB-lite"/>
    </source>
</evidence>
<feature type="compositionally biased region" description="Basic and acidic residues" evidence="5">
    <location>
        <begin position="81"/>
        <end position="91"/>
    </location>
</feature>
<keyword evidence="7" id="KW-1185">Reference proteome</keyword>
<evidence type="ECO:0000313" key="7">
    <source>
        <dbReference type="Proteomes" id="UP000054007"/>
    </source>
</evidence>
<evidence type="ECO:0000256" key="4">
    <source>
        <dbReference type="RuleBase" id="RU368087"/>
    </source>
</evidence>
<accession>A0A0D7BAX9</accession>
<gene>
    <name evidence="6" type="ORF">CYLTODRAFT_454504</name>
</gene>
<dbReference type="Gene3D" id="1.20.5.500">
    <property type="entry name" value="Single helix bin"/>
    <property type="match status" value="1"/>
</dbReference>
<keyword evidence="3" id="KW-0496">Mitochondrion</keyword>
<reference evidence="6 7" key="1">
    <citation type="journal article" date="2015" name="Fungal Genet. Biol.">
        <title>Evolution of novel wood decay mechanisms in Agaricales revealed by the genome sequences of Fistulina hepatica and Cylindrobasidium torrendii.</title>
        <authorList>
            <person name="Floudas D."/>
            <person name="Held B.W."/>
            <person name="Riley R."/>
            <person name="Nagy L.G."/>
            <person name="Koehler G."/>
            <person name="Ransdell A.S."/>
            <person name="Younus H."/>
            <person name="Chow J."/>
            <person name="Chiniquy J."/>
            <person name="Lipzen A."/>
            <person name="Tritt A."/>
            <person name="Sun H."/>
            <person name="Haridas S."/>
            <person name="LaButti K."/>
            <person name="Ohm R.A."/>
            <person name="Kues U."/>
            <person name="Blanchette R.A."/>
            <person name="Grigoriev I.V."/>
            <person name="Minto R.E."/>
            <person name="Hibbett D.S."/>
        </authorList>
    </citation>
    <scope>NUCLEOTIDE SEQUENCE [LARGE SCALE GENOMIC DNA]</scope>
    <source>
        <strain evidence="6 7">FP15055 ss-10</strain>
    </source>
</reference>